<evidence type="ECO:0000313" key="1">
    <source>
        <dbReference type="EMBL" id="KAH9415658.1"/>
    </source>
</evidence>
<reference evidence="1 2" key="1">
    <citation type="journal article" date="2018" name="J. Allergy Clin. Immunol.">
        <title>High-quality assembly of Dermatophagoides pteronyssinus genome and transcriptome reveals a wide range of novel allergens.</title>
        <authorList>
            <person name="Liu X.Y."/>
            <person name="Yang K.Y."/>
            <person name="Wang M.Q."/>
            <person name="Kwok J.S."/>
            <person name="Zeng X."/>
            <person name="Yang Z."/>
            <person name="Xiao X.J."/>
            <person name="Lau C.P."/>
            <person name="Li Y."/>
            <person name="Huang Z.M."/>
            <person name="Ba J.G."/>
            <person name="Yim A.K."/>
            <person name="Ouyang C.Y."/>
            <person name="Ngai S.M."/>
            <person name="Chan T.F."/>
            <person name="Leung E.L."/>
            <person name="Liu L."/>
            <person name="Liu Z.G."/>
            <person name="Tsui S.K."/>
        </authorList>
    </citation>
    <scope>NUCLEOTIDE SEQUENCE [LARGE SCALE GENOMIC DNA]</scope>
    <source>
        <strain evidence="1">Derp</strain>
    </source>
</reference>
<protein>
    <submittedName>
        <fullName evidence="1">Uncharacterized protein</fullName>
    </submittedName>
</protein>
<gene>
    <name evidence="1" type="ORF">DERP_000148</name>
</gene>
<sequence length="68" mass="7988">MYLYLQKKYDGTNVRLHLASNNNNNERVKNRIFCQPVDYPVACSLLLLVNDNKGSICNKIQDRSDRHY</sequence>
<evidence type="ECO:0000313" key="2">
    <source>
        <dbReference type="Proteomes" id="UP000887458"/>
    </source>
</evidence>
<accession>A0ABQ8IZC2</accession>
<organism evidence="1 2">
    <name type="scientific">Dermatophagoides pteronyssinus</name>
    <name type="common">European house dust mite</name>
    <dbReference type="NCBI Taxonomy" id="6956"/>
    <lineage>
        <taxon>Eukaryota</taxon>
        <taxon>Metazoa</taxon>
        <taxon>Ecdysozoa</taxon>
        <taxon>Arthropoda</taxon>
        <taxon>Chelicerata</taxon>
        <taxon>Arachnida</taxon>
        <taxon>Acari</taxon>
        <taxon>Acariformes</taxon>
        <taxon>Sarcoptiformes</taxon>
        <taxon>Astigmata</taxon>
        <taxon>Psoroptidia</taxon>
        <taxon>Analgoidea</taxon>
        <taxon>Pyroglyphidae</taxon>
        <taxon>Dermatophagoidinae</taxon>
        <taxon>Dermatophagoides</taxon>
    </lineage>
</organism>
<dbReference type="Proteomes" id="UP000887458">
    <property type="component" value="Unassembled WGS sequence"/>
</dbReference>
<keyword evidence="2" id="KW-1185">Reference proteome</keyword>
<name>A0ABQ8IZC2_DERPT</name>
<proteinExistence type="predicted"/>
<reference evidence="1 2" key="2">
    <citation type="journal article" date="2022" name="Mol. Biol. Evol.">
        <title>Comparative Genomics Reveals Insights into the Divergent Evolution of Astigmatic Mites and Household Pest Adaptations.</title>
        <authorList>
            <person name="Xiong Q."/>
            <person name="Wan A.T."/>
            <person name="Liu X."/>
            <person name="Fung C.S."/>
            <person name="Xiao X."/>
            <person name="Malainual N."/>
            <person name="Hou J."/>
            <person name="Wang L."/>
            <person name="Wang M."/>
            <person name="Yang K.Y."/>
            <person name="Cui Y."/>
            <person name="Leung E.L."/>
            <person name="Nong W."/>
            <person name="Shin S.K."/>
            <person name="Au S.W."/>
            <person name="Jeong K.Y."/>
            <person name="Chew F.T."/>
            <person name="Hui J.H."/>
            <person name="Leung T.F."/>
            <person name="Tungtrongchitr A."/>
            <person name="Zhong N."/>
            <person name="Liu Z."/>
            <person name="Tsui S.K."/>
        </authorList>
    </citation>
    <scope>NUCLEOTIDE SEQUENCE [LARGE SCALE GENOMIC DNA]</scope>
    <source>
        <strain evidence="1">Derp</strain>
    </source>
</reference>
<dbReference type="EMBL" id="NJHN03000095">
    <property type="protein sequence ID" value="KAH9415658.1"/>
    <property type="molecule type" value="Genomic_DNA"/>
</dbReference>
<comment type="caution">
    <text evidence="1">The sequence shown here is derived from an EMBL/GenBank/DDBJ whole genome shotgun (WGS) entry which is preliminary data.</text>
</comment>